<dbReference type="Pfam" id="PF00550">
    <property type="entry name" value="PP-binding"/>
    <property type="match status" value="1"/>
</dbReference>
<comment type="similarity">
    <text evidence="1">Belongs to the ATP-dependent AMP-binding enzyme family.</text>
</comment>
<feature type="domain" description="Carrier" evidence="7">
    <location>
        <begin position="596"/>
        <end position="673"/>
    </location>
</feature>
<keyword evidence="9" id="KW-1185">Reference proteome</keyword>
<keyword evidence="4" id="KW-0436">Ligase</keyword>
<dbReference type="InterPro" id="IPR036291">
    <property type="entry name" value="NAD(P)-bd_dom_sf"/>
</dbReference>
<evidence type="ECO:0000256" key="3">
    <source>
        <dbReference type="ARBA" id="ARBA00022553"/>
    </source>
</evidence>
<evidence type="ECO:0000256" key="2">
    <source>
        <dbReference type="ARBA" id="ARBA00022450"/>
    </source>
</evidence>
<proteinExistence type="inferred from homology"/>
<dbReference type="GO" id="GO:0070566">
    <property type="term" value="F:adenylyltransferase activity"/>
    <property type="evidence" value="ECO:0007669"/>
    <property type="project" value="TreeGrafter"/>
</dbReference>
<evidence type="ECO:0000313" key="9">
    <source>
        <dbReference type="Proteomes" id="UP001165986"/>
    </source>
</evidence>
<dbReference type="SMART" id="SM00823">
    <property type="entry name" value="PKS_PP"/>
    <property type="match status" value="1"/>
</dbReference>
<organism evidence="8 9">
    <name type="scientific">Komarekiella delphini-convector SJRDD-AB1</name>
    <dbReference type="NCBI Taxonomy" id="2593771"/>
    <lineage>
        <taxon>Bacteria</taxon>
        <taxon>Bacillati</taxon>
        <taxon>Cyanobacteriota</taxon>
        <taxon>Cyanophyceae</taxon>
        <taxon>Nostocales</taxon>
        <taxon>Nostocaceae</taxon>
        <taxon>Komarekiella</taxon>
        <taxon>Komarekiella delphini-convector</taxon>
    </lineage>
</organism>
<keyword evidence="3" id="KW-0597">Phosphoprotein</keyword>
<dbReference type="InterPro" id="IPR045851">
    <property type="entry name" value="AMP-bd_C_sf"/>
</dbReference>
<dbReference type="InterPro" id="IPR042099">
    <property type="entry name" value="ANL_N_sf"/>
</dbReference>
<dbReference type="CDD" id="cd05931">
    <property type="entry name" value="FAAL"/>
    <property type="match status" value="1"/>
</dbReference>
<protein>
    <submittedName>
        <fullName evidence="8">AMP-binding protein</fullName>
    </submittedName>
</protein>
<keyword evidence="5" id="KW-0276">Fatty acid metabolism</keyword>
<dbReference type="InterPro" id="IPR009081">
    <property type="entry name" value="PP-bd_ACP"/>
</dbReference>
<dbReference type="SUPFAM" id="SSF51735">
    <property type="entry name" value="NAD(P)-binding Rossmann-fold domains"/>
    <property type="match status" value="1"/>
</dbReference>
<dbReference type="Pfam" id="PF00501">
    <property type="entry name" value="AMP-binding"/>
    <property type="match status" value="1"/>
</dbReference>
<dbReference type="InterPro" id="IPR040097">
    <property type="entry name" value="FAAL/FAAC"/>
</dbReference>
<dbReference type="Gene3D" id="1.10.1200.10">
    <property type="entry name" value="ACP-like"/>
    <property type="match status" value="1"/>
</dbReference>
<evidence type="ECO:0000313" key="8">
    <source>
        <dbReference type="EMBL" id="MBD6618046.1"/>
    </source>
</evidence>
<dbReference type="InterPro" id="IPR020845">
    <property type="entry name" value="AMP-binding_CS"/>
</dbReference>
<dbReference type="EMBL" id="VJXY01000022">
    <property type="protein sequence ID" value="MBD6618046.1"/>
    <property type="molecule type" value="Genomic_DNA"/>
</dbReference>
<dbReference type="PANTHER" id="PTHR22754">
    <property type="entry name" value="DISCO-INTERACTING PROTEIN 2 DIP2 -RELATED"/>
    <property type="match status" value="1"/>
</dbReference>
<gene>
    <name evidence="8" type="ORF">FNW02_20000</name>
</gene>
<dbReference type="CDD" id="cd05235">
    <property type="entry name" value="SDR_e1"/>
    <property type="match status" value="1"/>
</dbReference>
<dbReference type="PROSITE" id="PS50075">
    <property type="entry name" value="CARRIER"/>
    <property type="match status" value="1"/>
</dbReference>
<evidence type="ECO:0000259" key="7">
    <source>
        <dbReference type="PROSITE" id="PS50075"/>
    </source>
</evidence>
<dbReference type="Gene3D" id="3.40.50.720">
    <property type="entry name" value="NAD(P)-binding Rossmann-like Domain"/>
    <property type="match status" value="1"/>
</dbReference>
<dbReference type="InterPro" id="IPR036736">
    <property type="entry name" value="ACP-like_sf"/>
</dbReference>
<dbReference type="Proteomes" id="UP001165986">
    <property type="component" value="Unassembled WGS sequence"/>
</dbReference>
<dbReference type="InterPro" id="IPR025110">
    <property type="entry name" value="AMP-bd_C"/>
</dbReference>
<dbReference type="GO" id="GO:0016874">
    <property type="term" value="F:ligase activity"/>
    <property type="evidence" value="ECO:0007669"/>
    <property type="project" value="UniProtKB-KW"/>
</dbReference>
<dbReference type="Pfam" id="PF23024">
    <property type="entry name" value="AMP-dom_DIP2-like"/>
    <property type="match status" value="1"/>
</dbReference>
<dbReference type="Pfam" id="PF07993">
    <property type="entry name" value="NAD_binding_4"/>
    <property type="match status" value="1"/>
</dbReference>
<dbReference type="InterPro" id="IPR013120">
    <property type="entry name" value="FAR_NAD-bd"/>
</dbReference>
<dbReference type="Gene3D" id="3.30.300.30">
    <property type="match status" value="1"/>
</dbReference>
<dbReference type="PROSITE" id="PS00455">
    <property type="entry name" value="AMP_BINDING"/>
    <property type="match status" value="1"/>
</dbReference>
<dbReference type="Gene3D" id="3.40.50.12780">
    <property type="entry name" value="N-terminal domain of ligase-like"/>
    <property type="match status" value="1"/>
</dbReference>
<dbReference type="GO" id="GO:0005886">
    <property type="term" value="C:plasma membrane"/>
    <property type="evidence" value="ECO:0007669"/>
    <property type="project" value="TreeGrafter"/>
</dbReference>
<keyword evidence="2" id="KW-0596">Phosphopantetheine</keyword>
<dbReference type="FunFam" id="3.40.50.12780:FF:000013">
    <property type="entry name" value="Long-chain-fatty-acid--AMP ligase FadD32"/>
    <property type="match status" value="1"/>
</dbReference>
<dbReference type="SUPFAM" id="SSF56801">
    <property type="entry name" value="Acetyl-CoA synthetase-like"/>
    <property type="match status" value="1"/>
</dbReference>
<evidence type="ECO:0000256" key="1">
    <source>
        <dbReference type="ARBA" id="ARBA00006432"/>
    </source>
</evidence>
<comment type="caution">
    <text evidence="8">The sequence shown here is derived from an EMBL/GenBank/DDBJ whole genome shotgun (WGS) entry which is preliminary data.</text>
</comment>
<name>A0AA40VT33_9NOST</name>
<dbReference type="AlphaFoldDB" id="A0AA40VT33"/>
<dbReference type="NCBIfam" id="TIGR01746">
    <property type="entry name" value="Thioester-redct"/>
    <property type="match status" value="1"/>
</dbReference>
<evidence type="ECO:0000256" key="4">
    <source>
        <dbReference type="ARBA" id="ARBA00022598"/>
    </source>
</evidence>
<reference evidence="8" key="1">
    <citation type="submission" date="2019-07" db="EMBL/GenBank/DDBJ databases">
        <title>Toxilogical consequences of a new and cryptic species of cyanobacteria (Komarekiella delphini-convector) recovered from the epidermis of a bottlenose dolphin and 1500 ft. in the air.</title>
        <authorList>
            <person name="Brown A.O."/>
            <person name="Dvorak P."/>
            <person name="Villanueva C.D."/>
            <person name="Foss A.J."/>
            <person name="Garvey A.D."/>
            <person name="Gibson Q.A."/>
            <person name="Johansen J.R."/>
            <person name="Casamatta D.A."/>
        </authorList>
    </citation>
    <scope>NUCLEOTIDE SEQUENCE</scope>
    <source>
        <strain evidence="8">SJRDD-AB1</strain>
    </source>
</reference>
<dbReference type="InterPro" id="IPR020806">
    <property type="entry name" value="PKS_PP-bd"/>
</dbReference>
<accession>A0AA40VT33</accession>
<keyword evidence="6" id="KW-0443">Lipid metabolism</keyword>
<evidence type="ECO:0000256" key="5">
    <source>
        <dbReference type="ARBA" id="ARBA00022832"/>
    </source>
</evidence>
<dbReference type="GO" id="GO:0071766">
    <property type="term" value="P:Actinobacterium-type cell wall biogenesis"/>
    <property type="evidence" value="ECO:0007669"/>
    <property type="project" value="UniProtKB-ARBA"/>
</dbReference>
<evidence type="ECO:0000256" key="6">
    <source>
        <dbReference type="ARBA" id="ARBA00023098"/>
    </source>
</evidence>
<dbReference type="InterPro" id="IPR010080">
    <property type="entry name" value="Thioester_reductase-like_dom"/>
</dbReference>
<dbReference type="GO" id="GO:0006633">
    <property type="term" value="P:fatty acid biosynthetic process"/>
    <property type="evidence" value="ECO:0007669"/>
    <property type="project" value="TreeGrafter"/>
</dbReference>
<dbReference type="PANTHER" id="PTHR22754:SF32">
    <property type="entry name" value="DISCO-INTERACTING PROTEIN 2"/>
    <property type="match status" value="1"/>
</dbReference>
<dbReference type="GO" id="GO:0031177">
    <property type="term" value="F:phosphopantetheine binding"/>
    <property type="evidence" value="ECO:0007669"/>
    <property type="project" value="InterPro"/>
</dbReference>
<dbReference type="InterPro" id="IPR000873">
    <property type="entry name" value="AMP-dep_synth/lig_dom"/>
</dbReference>
<sequence>MKFSTLTDLLHYRSLNQHNKKNYTYLQDGETEAGSLTYQELELKARAIAASLQSLNATGERVLLLYPPGLESIAGFFGCLYAGAIAIPAYPPRPNQSLSRLQAIVTDSQAKVALTTTPLLAYLEGRFAENPELAKIHLLATDNIASDLGADWQKPTVSSDHLAFLQYTSGSTGTPKGVMISHGNLLHNLEISHQAGEFTSDSHTVTWLPFGHNTGLLTGVIQPLYSDFPVTIMSPLDFLQKPWRWLMAITRYKATQSLAPNFAYDLACFQTTAEQRAMLDLSSWELAVSGAEPVRAETLDRFVATFEPYGFRREAFNPAYGMAENVVGISLGLKKQLPIVHNIEKAALEQNRVVVAVGESESTQKIVSCGRTWLDQKILIVDPESLTPCSANQVGEIWVSSPSVAQGYWQQPEATEKTFQAYLADTGVGPFLRSGDLGFLLDGELFVTGRLKDLIIIRGRNHYPQDIELTVEKSHPALQPSCGAAFSVEVESEEQLVITQEIKETDLEKLNVDQVVKAIRQAVLQQHELQVYAVLLLNAGSIPKTSSNKIQRHACRVGFLDNSLDVVGQWYLTESKLYPSPEAEISHQQEFEQQSQTTETIQAWLVHKISQQLKINPQDIDVQEPLTSYALDSVQAVNISGELENWLGRRFSPSLLWDYSTIEKLTQHLVSGSEASDLDSSMDWNAEVILDPTICLGNRQVELVTEPAAIFLTGATGFLGAFLIQELLEQTQADIYCLVRSANEESGKRRIQKNLESYELWHENYSSRIIPVLGDISQSQLGLGDEQFQKLASQIDTIYHGAALLNYVFPYERFKPINVLGTQEVLRLASQVKVKPVHYISSVAVFESSAYDQKVVLESDQLAHSEGMYLGYSQSKWVAEKLVMMARDRGLPVCIYRPPFISGHSQTGVWNTDDIICRMIKTCIEMGSIADLDQKLDLSPVDYVSQAIVYLSRQKESLGKAFHLSNPQPINWKKLGDLLRSFGYKIEQLSYEDWQTQLENNVRSPENPLYPLLPFFVKRWTEKQLTITEIYQQSRRMQISCQETLAALANTDIVCPPMESNLLSTYLSYFKRSGFLTVISKQ</sequence>
<dbReference type="SUPFAM" id="SSF47336">
    <property type="entry name" value="ACP-like"/>
    <property type="match status" value="1"/>
</dbReference>